<evidence type="ECO:0000259" key="1">
    <source>
        <dbReference type="PROSITE" id="PS51186"/>
    </source>
</evidence>
<dbReference type="SUPFAM" id="SSF55729">
    <property type="entry name" value="Acyl-CoA N-acyltransferases (Nat)"/>
    <property type="match status" value="1"/>
</dbReference>
<dbReference type="CDD" id="cd04301">
    <property type="entry name" value="NAT_SF"/>
    <property type="match status" value="1"/>
</dbReference>
<dbReference type="GO" id="GO:0005840">
    <property type="term" value="C:ribosome"/>
    <property type="evidence" value="ECO:0007669"/>
    <property type="project" value="UniProtKB-KW"/>
</dbReference>
<evidence type="ECO:0000313" key="2">
    <source>
        <dbReference type="EMBL" id="SFL47067.1"/>
    </source>
</evidence>
<dbReference type="RefSeq" id="WP_090925070.1">
    <property type="nucleotide sequence ID" value="NZ_FOTY01000001.1"/>
</dbReference>
<keyword evidence="2" id="KW-0687">Ribonucleoprotein</keyword>
<sequence length="172" mass="19626">MTIRNAKVEDARKIAELHIEGWRRAYDGIFPEDVLKELDVTDWTTWWSDMLQQSQVITKIVVSEYGTIVGVVSGGPLRDSFISGYDGELYAIYLAPEVQGTGLGRKLFLSMAGQLQEYGFTSMIVWLAVKNETRYFYEKYGPVEVKRVINQYGVEDAAYGYTLQNLTDIERT</sequence>
<reference evidence="2 3" key="1">
    <citation type="submission" date="2016-10" db="EMBL/GenBank/DDBJ databases">
        <authorList>
            <person name="de Groot N.N."/>
        </authorList>
    </citation>
    <scope>NUCLEOTIDE SEQUENCE [LARGE SCALE GENOMIC DNA]</scope>
    <source>
        <strain evidence="2 3">CGMCC 1.6134</strain>
    </source>
</reference>
<evidence type="ECO:0000313" key="3">
    <source>
        <dbReference type="Proteomes" id="UP000199668"/>
    </source>
</evidence>
<accession>A0A1I4HZ13</accession>
<dbReference type="Pfam" id="PF00583">
    <property type="entry name" value="Acetyltransf_1"/>
    <property type="match status" value="1"/>
</dbReference>
<dbReference type="GO" id="GO:0016747">
    <property type="term" value="F:acyltransferase activity, transferring groups other than amino-acyl groups"/>
    <property type="evidence" value="ECO:0007669"/>
    <property type="project" value="InterPro"/>
</dbReference>
<dbReference type="InterPro" id="IPR016181">
    <property type="entry name" value="Acyl_CoA_acyltransferase"/>
</dbReference>
<dbReference type="Proteomes" id="UP000199668">
    <property type="component" value="Unassembled WGS sequence"/>
</dbReference>
<feature type="domain" description="N-acetyltransferase" evidence="1">
    <location>
        <begin position="1"/>
        <end position="164"/>
    </location>
</feature>
<gene>
    <name evidence="2" type="ORF">SAMN04488054_10186</name>
</gene>
<dbReference type="PROSITE" id="PS51186">
    <property type="entry name" value="GNAT"/>
    <property type="match status" value="1"/>
</dbReference>
<keyword evidence="3" id="KW-1185">Reference proteome</keyword>
<dbReference type="EMBL" id="FOTY01000001">
    <property type="protein sequence ID" value="SFL47067.1"/>
    <property type="molecule type" value="Genomic_DNA"/>
</dbReference>
<protein>
    <submittedName>
        <fullName evidence="2">Ribosomal protein S18 acetylase RimI</fullName>
    </submittedName>
</protein>
<dbReference type="InterPro" id="IPR000182">
    <property type="entry name" value="GNAT_dom"/>
</dbReference>
<name>A0A1I4HZ13_9BACI</name>
<proteinExistence type="predicted"/>
<keyword evidence="2" id="KW-0689">Ribosomal protein</keyword>
<dbReference type="STRING" id="266892.SAMN04488054_10186"/>
<dbReference type="OrthoDB" id="5292888at2"/>
<dbReference type="Gene3D" id="3.40.630.30">
    <property type="match status" value="1"/>
</dbReference>
<organism evidence="2 3">
    <name type="scientific">Salibacterium qingdaonense</name>
    <dbReference type="NCBI Taxonomy" id="266892"/>
    <lineage>
        <taxon>Bacteria</taxon>
        <taxon>Bacillati</taxon>
        <taxon>Bacillota</taxon>
        <taxon>Bacilli</taxon>
        <taxon>Bacillales</taxon>
        <taxon>Bacillaceae</taxon>
    </lineage>
</organism>
<dbReference type="AlphaFoldDB" id="A0A1I4HZ13"/>